<evidence type="ECO:0008006" key="3">
    <source>
        <dbReference type="Google" id="ProtNLM"/>
    </source>
</evidence>
<dbReference type="InterPro" id="IPR052552">
    <property type="entry name" value="YeaO-like"/>
</dbReference>
<dbReference type="OrthoDB" id="9790745at2"/>
<dbReference type="Proteomes" id="UP000025241">
    <property type="component" value="Chromosome I"/>
</dbReference>
<dbReference type="EMBL" id="HG322950">
    <property type="protein sequence ID" value="CDF82855.1"/>
    <property type="molecule type" value="Genomic_DNA"/>
</dbReference>
<dbReference type="HOGENOM" id="CLU_137928_0_0_6"/>
<dbReference type="PATRIC" id="fig|1301098.3.peg.1485"/>
<accession>A0A024HCQ5</accession>
<reference evidence="1 2" key="2">
    <citation type="submission" date="2014-05" db="EMBL/GenBank/DDBJ databases">
        <title>Genome sequence of the 3-chlorobenzoate degrading bacterium Pseudomonas knackmussii B13 shows multiple evidence for horizontal gene transfer.</title>
        <authorList>
            <person name="Miyazaki R."/>
            <person name="Bertelli C."/>
            <person name="Falquet L."/>
            <person name="Robinson-Rechavi M."/>
            <person name="Gharib W."/>
            <person name="Roy S."/>
            <person name="Van der Meer J.R."/>
        </authorList>
    </citation>
    <scope>NUCLEOTIDE SEQUENCE [LARGE SCALE GENOMIC DNA]</scope>
    <source>
        <strain evidence="1 2">B13</strain>
    </source>
</reference>
<evidence type="ECO:0000313" key="1">
    <source>
        <dbReference type="EMBL" id="CDF82855.1"/>
    </source>
</evidence>
<dbReference type="AlphaFoldDB" id="A0A024HCQ5"/>
<organism evidence="1 2">
    <name type="scientific">Pseudomonas knackmussii (strain DSM 6978 / CCUG 54928 / LMG 23759 / B13)</name>
    <dbReference type="NCBI Taxonomy" id="1301098"/>
    <lineage>
        <taxon>Bacteria</taxon>
        <taxon>Pseudomonadati</taxon>
        <taxon>Pseudomonadota</taxon>
        <taxon>Gammaproteobacteria</taxon>
        <taxon>Pseudomonadales</taxon>
        <taxon>Pseudomonadaceae</taxon>
        <taxon>Pseudomonas</taxon>
    </lineage>
</organism>
<keyword evidence="2" id="KW-1185">Reference proteome</keyword>
<dbReference type="Pfam" id="PF22752">
    <property type="entry name" value="DUF488-N3i"/>
    <property type="match status" value="1"/>
</dbReference>
<sequence>MILYKRAYDPVGADDGYRVLVDRLWPRGIRKEDLALHEWLKEAAPSNELRRRFHHDPTRFEAFRSAYHAELTAHPEHWWKLLEIAGKGNLTLLYGARDTEHNNARVLAEFLEDELERVQPGSSPTCYADRDA</sequence>
<dbReference type="KEGG" id="pkc:PKB_1493"/>
<reference evidence="1 2" key="1">
    <citation type="submission" date="2013-03" db="EMBL/GenBank/DDBJ databases">
        <authorList>
            <person name="Linke B."/>
        </authorList>
    </citation>
    <scope>NUCLEOTIDE SEQUENCE [LARGE SCALE GENOMIC DNA]</scope>
    <source>
        <strain evidence="1 2">B13</strain>
    </source>
</reference>
<proteinExistence type="predicted"/>
<name>A0A024HCQ5_PSEKB</name>
<dbReference type="eggNOG" id="COG3189">
    <property type="taxonomic scope" value="Bacteria"/>
</dbReference>
<dbReference type="PANTHER" id="PTHR36849">
    <property type="entry name" value="CYTOPLASMIC PROTEIN-RELATED"/>
    <property type="match status" value="1"/>
</dbReference>
<gene>
    <name evidence="1" type="ORF">PKB_1493</name>
</gene>
<dbReference type="RefSeq" id="WP_043250353.1">
    <property type="nucleotide sequence ID" value="NZ_HG322950.1"/>
</dbReference>
<protein>
    <recommendedName>
        <fullName evidence="3">MarR family transcriptional regulator</fullName>
    </recommendedName>
</protein>
<dbReference type="PANTHER" id="PTHR36849:SF1">
    <property type="entry name" value="CYTOPLASMIC PROTEIN"/>
    <property type="match status" value="1"/>
</dbReference>
<evidence type="ECO:0000313" key="2">
    <source>
        <dbReference type="Proteomes" id="UP000025241"/>
    </source>
</evidence>